<proteinExistence type="predicted"/>
<reference evidence="2" key="1">
    <citation type="submission" date="2016-11" db="EMBL/GenBank/DDBJ databases">
        <authorList>
            <person name="Varghese N."/>
            <person name="Submissions S."/>
        </authorList>
    </citation>
    <scope>NUCLEOTIDE SEQUENCE [LARGE SCALE GENOMIC DNA]</scope>
    <source>
        <strain evidence="2">DSM 11003</strain>
    </source>
</reference>
<sequence>MRSYLNAVLIGAMLGAAAAIYWQDRKAESTTPFVKPERNRRRVLNII</sequence>
<organism evidence="1 2">
    <name type="scientific">Thermosyntropha lipolytica DSM 11003</name>
    <dbReference type="NCBI Taxonomy" id="1123382"/>
    <lineage>
        <taxon>Bacteria</taxon>
        <taxon>Bacillati</taxon>
        <taxon>Bacillota</taxon>
        <taxon>Clostridia</taxon>
        <taxon>Eubacteriales</taxon>
        <taxon>Syntrophomonadaceae</taxon>
        <taxon>Thermosyntropha</taxon>
    </lineage>
</organism>
<protein>
    <submittedName>
        <fullName evidence="1">Uncharacterized protein</fullName>
    </submittedName>
</protein>
<dbReference type="EMBL" id="FQWY01000013">
    <property type="protein sequence ID" value="SHG81079.1"/>
    <property type="molecule type" value="Genomic_DNA"/>
</dbReference>
<dbReference type="RefSeq" id="WP_159432308.1">
    <property type="nucleotide sequence ID" value="NZ_FQWY01000013.1"/>
</dbReference>
<keyword evidence="2" id="KW-1185">Reference proteome</keyword>
<accession>A0A1M5MVZ0</accession>
<gene>
    <name evidence="1" type="ORF">SAMN02745221_01028</name>
</gene>
<dbReference type="AlphaFoldDB" id="A0A1M5MVZ0"/>
<evidence type="ECO:0000313" key="1">
    <source>
        <dbReference type="EMBL" id="SHG81079.1"/>
    </source>
</evidence>
<dbReference type="Proteomes" id="UP000242329">
    <property type="component" value="Unassembled WGS sequence"/>
</dbReference>
<evidence type="ECO:0000313" key="2">
    <source>
        <dbReference type="Proteomes" id="UP000242329"/>
    </source>
</evidence>
<dbReference type="STRING" id="1123382.SAMN02745221_01028"/>
<name>A0A1M5MVZ0_9FIRM</name>